<reference evidence="2" key="1">
    <citation type="journal article" date="2019" name="Int. J. Syst. Evol. Microbiol.">
        <title>The Global Catalogue of Microorganisms (GCM) 10K type strain sequencing project: providing services to taxonomists for standard genome sequencing and annotation.</title>
        <authorList>
            <consortium name="The Broad Institute Genomics Platform"/>
            <consortium name="The Broad Institute Genome Sequencing Center for Infectious Disease"/>
            <person name="Wu L."/>
            <person name="Ma J."/>
        </authorList>
    </citation>
    <scope>NUCLEOTIDE SEQUENCE [LARGE SCALE GENOMIC DNA]</scope>
    <source>
        <strain evidence="2">KCTC 52438</strain>
    </source>
</reference>
<gene>
    <name evidence="1" type="ORF">ACFOEK_20440</name>
</gene>
<evidence type="ECO:0000313" key="1">
    <source>
        <dbReference type="EMBL" id="MFC3153421.1"/>
    </source>
</evidence>
<name>A0ABV7HKP4_9GAMM</name>
<accession>A0ABV7HKP4</accession>
<dbReference type="PANTHER" id="PTHR42044">
    <property type="entry name" value="DUF676 DOMAIN-CONTAINING PROTEIN-RELATED"/>
    <property type="match status" value="1"/>
</dbReference>
<evidence type="ECO:0000313" key="2">
    <source>
        <dbReference type="Proteomes" id="UP001595476"/>
    </source>
</evidence>
<dbReference type="EMBL" id="JBHRSZ010000009">
    <property type="protein sequence ID" value="MFC3153421.1"/>
    <property type="molecule type" value="Genomic_DNA"/>
</dbReference>
<sequence>MTDETAEAVSESPKETSKLNPNIAKVFNTELKVNSVKEPNDYEVLTKVALEALKFFPPLYFNSIFGSVKSWLPPHRDLSEYTVLSPWRPLRAIDYLIDTSVPAFAHAPGPWASTLLPPLMRELFWRPSNYFQQADPFDCVTSYSDEHWFFLNGIATNQAVAEMNSALISELFLRPVTVIHNQTDSVALDLLQCAIGKSFKTDPSLDESQTMTEPAIKATVAILEALKDPARSKVVLLCHSQGTIIAANVLRALQRCLSNIKRLTKEPDAKPKLLLDVIDELALNILYTDYLKQCDCAAVDQNLTELLRKLEVYTFANCADKMNYITQVHDASGKLIGLPYIENFANEFDLVARLGVLSPLKGQEDYVEIDGPIYEKKGLLAWGHLLNQHYLFGIDGYLEGETRNPYVLTDNEEQSLSELPRLYEYAAGKRPAEYY</sequence>
<keyword evidence="2" id="KW-1185">Reference proteome</keyword>
<organism evidence="1 2">
    <name type="scientific">Litoribrevibacter euphylliae</name>
    <dbReference type="NCBI Taxonomy" id="1834034"/>
    <lineage>
        <taxon>Bacteria</taxon>
        <taxon>Pseudomonadati</taxon>
        <taxon>Pseudomonadota</taxon>
        <taxon>Gammaproteobacteria</taxon>
        <taxon>Oceanospirillales</taxon>
        <taxon>Oceanospirillaceae</taxon>
        <taxon>Litoribrevibacter</taxon>
    </lineage>
</organism>
<proteinExistence type="predicted"/>
<dbReference type="PANTHER" id="PTHR42044:SF2">
    <property type="entry name" value="DUF676 DOMAIN-CONTAINING PROTEIN"/>
    <property type="match status" value="1"/>
</dbReference>
<dbReference type="RefSeq" id="WP_386723341.1">
    <property type="nucleotide sequence ID" value="NZ_JBHRSZ010000009.1"/>
</dbReference>
<protein>
    <submittedName>
        <fullName evidence="1">Uncharacterized protein</fullName>
    </submittedName>
</protein>
<comment type="caution">
    <text evidence="1">The sequence shown here is derived from an EMBL/GenBank/DDBJ whole genome shotgun (WGS) entry which is preliminary data.</text>
</comment>
<dbReference type="Proteomes" id="UP001595476">
    <property type="component" value="Unassembled WGS sequence"/>
</dbReference>